<dbReference type="RefSeq" id="WP_204401838.1">
    <property type="nucleotide sequence ID" value="NZ_JAFBEE010000009.1"/>
</dbReference>
<name>A0ABS2NQ27_9FIRM</name>
<dbReference type="InterPro" id="IPR031664">
    <property type="entry name" value="DUF5085"/>
</dbReference>
<reference evidence="1 2" key="1">
    <citation type="submission" date="2021-01" db="EMBL/GenBank/DDBJ databases">
        <title>Genomic Encyclopedia of Type Strains, Phase IV (KMG-IV): sequencing the most valuable type-strain genomes for metagenomic binning, comparative biology and taxonomic classification.</title>
        <authorList>
            <person name="Goeker M."/>
        </authorList>
    </citation>
    <scope>NUCLEOTIDE SEQUENCE [LARGE SCALE GENOMIC DNA]</scope>
    <source>
        <strain evidence="1 2">DSM 25890</strain>
    </source>
</reference>
<protein>
    <submittedName>
        <fullName evidence="1">Effector-binding domain-containing protein</fullName>
    </submittedName>
</protein>
<comment type="caution">
    <text evidence="1">The sequence shown here is derived from an EMBL/GenBank/DDBJ whole genome shotgun (WGS) entry which is preliminary data.</text>
</comment>
<accession>A0ABS2NQ27</accession>
<dbReference type="InterPro" id="IPR011256">
    <property type="entry name" value="Reg_factor_effector_dom_sf"/>
</dbReference>
<organism evidence="1 2">
    <name type="scientific">Alkaliphilus hydrothermalis</name>
    <dbReference type="NCBI Taxonomy" id="1482730"/>
    <lineage>
        <taxon>Bacteria</taxon>
        <taxon>Bacillati</taxon>
        <taxon>Bacillota</taxon>
        <taxon>Clostridia</taxon>
        <taxon>Peptostreptococcales</taxon>
        <taxon>Natronincolaceae</taxon>
        <taxon>Alkaliphilus</taxon>
    </lineage>
</organism>
<dbReference type="Gene3D" id="3.20.80.10">
    <property type="entry name" value="Regulatory factor, effector binding domain"/>
    <property type="match status" value="1"/>
</dbReference>
<evidence type="ECO:0000313" key="1">
    <source>
        <dbReference type="EMBL" id="MBM7615048.1"/>
    </source>
</evidence>
<dbReference type="EMBL" id="JAFBEE010000009">
    <property type="protein sequence ID" value="MBM7615048.1"/>
    <property type="molecule type" value="Genomic_DNA"/>
</dbReference>
<dbReference type="Pfam" id="PF16895">
    <property type="entry name" value="DUF5085"/>
    <property type="match status" value="1"/>
</dbReference>
<dbReference type="Proteomes" id="UP001314796">
    <property type="component" value="Unassembled WGS sequence"/>
</dbReference>
<sequence>MINIETGKELKLENVLSLRKKMTEMDVHQEMVKIGKFIEDNGIVKTGPVITATFTVEQANGQQLLDMEILVPINKKIGNIGGYKTKDIFHLVNAIYARHHGNPNLLQNVYQEMIGYMQRNNLQQITPGYNAGPGDRLSVPLFCINFKTSVINYAK</sequence>
<gene>
    <name evidence="1" type="ORF">JOC73_001610</name>
</gene>
<evidence type="ECO:0000313" key="2">
    <source>
        <dbReference type="Proteomes" id="UP001314796"/>
    </source>
</evidence>
<proteinExistence type="predicted"/>
<keyword evidence="2" id="KW-1185">Reference proteome</keyword>